<gene>
    <name evidence="9" type="ORF">B2M26_12205</name>
</gene>
<feature type="transmembrane region" description="Helical" evidence="7">
    <location>
        <begin position="100"/>
        <end position="124"/>
    </location>
</feature>
<keyword evidence="6 7" id="KW-0472">Membrane</keyword>
<protein>
    <recommendedName>
        <fullName evidence="8">Major facilitator superfamily (MFS) profile domain-containing protein</fullName>
    </recommendedName>
</protein>
<organism evidence="9 10">
    <name type="scientific">Ferroacidibacillus organovorans</name>
    <dbReference type="NCBI Taxonomy" id="1765683"/>
    <lineage>
        <taxon>Bacteria</taxon>
        <taxon>Bacillati</taxon>
        <taxon>Bacillota</taxon>
        <taxon>Bacilli</taxon>
        <taxon>Bacillales</taxon>
        <taxon>Alicyclobacillaceae</taxon>
        <taxon>Ferroacidibacillus</taxon>
    </lineage>
</organism>
<dbReference type="PRINTS" id="PR01988">
    <property type="entry name" value="EXPORTERBACE"/>
</dbReference>
<dbReference type="PANTHER" id="PTHR43266">
    <property type="entry name" value="MACROLIDE-EFFLUX PROTEIN"/>
    <property type="match status" value="1"/>
</dbReference>
<feature type="transmembrane region" description="Helical" evidence="7">
    <location>
        <begin position="350"/>
        <end position="375"/>
    </location>
</feature>
<dbReference type="SUPFAM" id="SSF103473">
    <property type="entry name" value="MFS general substrate transporter"/>
    <property type="match status" value="1"/>
</dbReference>
<feature type="transmembrane region" description="Helical" evidence="7">
    <location>
        <begin position="313"/>
        <end position="338"/>
    </location>
</feature>
<evidence type="ECO:0000256" key="6">
    <source>
        <dbReference type="ARBA" id="ARBA00023136"/>
    </source>
</evidence>
<reference evidence="9 10" key="1">
    <citation type="submission" date="2017-02" db="EMBL/GenBank/DDBJ databases">
        <title>Draft genome of Acidibacillus ferrooxidans Huett2.</title>
        <authorList>
            <person name="Schopf S."/>
        </authorList>
    </citation>
    <scope>NUCLEOTIDE SEQUENCE [LARGE SCALE GENOMIC DNA]</scope>
    <source>
        <strain evidence="9 10">Huett2</strain>
    </source>
</reference>
<feature type="transmembrane region" description="Helical" evidence="7">
    <location>
        <begin position="144"/>
        <end position="163"/>
    </location>
</feature>
<feature type="transmembrane region" description="Helical" evidence="7">
    <location>
        <begin position="75"/>
        <end position="94"/>
    </location>
</feature>
<dbReference type="CDD" id="cd06173">
    <property type="entry name" value="MFS_MefA_like"/>
    <property type="match status" value="1"/>
</dbReference>
<evidence type="ECO:0000256" key="7">
    <source>
        <dbReference type="SAM" id="Phobius"/>
    </source>
</evidence>
<dbReference type="GO" id="GO:0022857">
    <property type="term" value="F:transmembrane transporter activity"/>
    <property type="evidence" value="ECO:0007669"/>
    <property type="project" value="InterPro"/>
</dbReference>
<evidence type="ECO:0000256" key="1">
    <source>
        <dbReference type="ARBA" id="ARBA00004651"/>
    </source>
</evidence>
<dbReference type="InterPro" id="IPR011701">
    <property type="entry name" value="MFS"/>
</dbReference>
<evidence type="ECO:0000259" key="8">
    <source>
        <dbReference type="PROSITE" id="PS50850"/>
    </source>
</evidence>
<comment type="caution">
    <text evidence="9">The sequence shown here is derived from an EMBL/GenBank/DDBJ whole genome shotgun (WGS) entry which is preliminary data.</text>
</comment>
<dbReference type="InterPro" id="IPR036259">
    <property type="entry name" value="MFS_trans_sf"/>
</dbReference>
<comment type="subcellular location">
    <subcellularLocation>
        <location evidence="1">Cell membrane</location>
        <topology evidence="1">Multi-pass membrane protein</topology>
    </subcellularLocation>
</comment>
<evidence type="ECO:0000256" key="3">
    <source>
        <dbReference type="ARBA" id="ARBA00022475"/>
    </source>
</evidence>
<dbReference type="Proteomes" id="UP000190229">
    <property type="component" value="Unassembled WGS sequence"/>
</dbReference>
<evidence type="ECO:0000313" key="10">
    <source>
        <dbReference type="Proteomes" id="UP000190229"/>
    </source>
</evidence>
<dbReference type="PANTHER" id="PTHR43266:SF10">
    <property type="entry name" value="BACILYSIN EXPORTER BACE-RELATED"/>
    <property type="match status" value="1"/>
</dbReference>
<name>A0A1V4EQM0_9BACL</name>
<feature type="domain" description="Major facilitator superfamily (MFS) profile" evidence="8">
    <location>
        <begin position="10"/>
        <end position="405"/>
    </location>
</feature>
<evidence type="ECO:0000313" key="9">
    <source>
        <dbReference type="EMBL" id="OPG15229.1"/>
    </source>
</evidence>
<keyword evidence="10" id="KW-1185">Reference proteome</keyword>
<feature type="transmembrane region" description="Helical" evidence="7">
    <location>
        <begin position="227"/>
        <end position="249"/>
    </location>
</feature>
<evidence type="ECO:0000256" key="5">
    <source>
        <dbReference type="ARBA" id="ARBA00022989"/>
    </source>
</evidence>
<evidence type="ECO:0000256" key="2">
    <source>
        <dbReference type="ARBA" id="ARBA00022448"/>
    </source>
</evidence>
<feature type="transmembrane region" description="Helical" evidence="7">
    <location>
        <begin position="381"/>
        <end position="402"/>
    </location>
</feature>
<keyword evidence="3" id="KW-1003">Cell membrane</keyword>
<dbReference type="Pfam" id="PF07690">
    <property type="entry name" value="MFS_1"/>
    <property type="match status" value="1"/>
</dbReference>
<dbReference type="InterPro" id="IPR022324">
    <property type="entry name" value="Bacilysin_exporter_BacE_put"/>
</dbReference>
<proteinExistence type="predicted"/>
<dbReference type="AlphaFoldDB" id="A0A1V4EQM0"/>
<feature type="transmembrane region" description="Helical" evidence="7">
    <location>
        <begin position="43"/>
        <end position="68"/>
    </location>
</feature>
<dbReference type="InterPro" id="IPR020846">
    <property type="entry name" value="MFS_dom"/>
</dbReference>
<sequence length="419" mass="44803">MMNLLRAEPAYRRLLFASLLSGIGDWFNSVALLSLLLHLTGSSLSVGVALAVRTFPYLVMGPLGGILADRLHRKTILVFADFSRFFIALSLLRVNSVSQVWIAYVATAGLVVFSALFSPARTAVIPQLVHPQHLAVANALEQSLGGLVMAFGAGLGGLISACFGFDTAFAINAISFLASGFICGSINLPSSPNRGRGSFEGLEKKRQRTHSQASSRSFWFVFRQSRLIQLVSVQAILWAIGGGAVNTLLSVYGYQVFRSGNWGVGVLYGALGIGFLASGFIASRLVKRLRIITAAAYLFEGICHVAVSLSPVLWGAALFLSFATMSAGIGNAVTTTLLMREAPTVFHGRIFSLLGTISSVVISLSMLATGFLLVVVPARTIGFWAGSFMAFTSLVTGFALVMMKDTAMNPHRASIWRYA</sequence>
<feature type="transmembrane region" description="Helical" evidence="7">
    <location>
        <begin position="261"/>
        <end position="282"/>
    </location>
</feature>
<keyword evidence="4 7" id="KW-0812">Transmembrane</keyword>
<evidence type="ECO:0000256" key="4">
    <source>
        <dbReference type="ARBA" id="ARBA00022692"/>
    </source>
</evidence>
<feature type="transmembrane region" description="Helical" evidence="7">
    <location>
        <begin position="14"/>
        <end position="37"/>
    </location>
</feature>
<dbReference type="PROSITE" id="PS50850">
    <property type="entry name" value="MFS"/>
    <property type="match status" value="1"/>
</dbReference>
<keyword evidence="5 7" id="KW-1133">Transmembrane helix</keyword>
<dbReference type="GO" id="GO:0005886">
    <property type="term" value="C:plasma membrane"/>
    <property type="evidence" value="ECO:0007669"/>
    <property type="project" value="UniProtKB-SubCell"/>
</dbReference>
<dbReference type="Gene3D" id="1.20.1250.20">
    <property type="entry name" value="MFS general substrate transporter like domains"/>
    <property type="match status" value="1"/>
</dbReference>
<dbReference type="EMBL" id="MWPS01000038">
    <property type="protein sequence ID" value="OPG15229.1"/>
    <property type="molecule type" value="Genomic_DNA"/>
</dbReference>
<dbReference type="RefSeq" id="WP_079291509.1">
    <property type="nucleotide sequence ID" value="NZ_MWPS01000038.1"/>
</dbReference>
<keyword evidence="2" id="KW-0813">Transport</keyword>
<accession>A0A1V4EQM0</accession>